<comment type="caution">
    <text evidence="1">The sequence shown here is derived from an EMBL/GenBank/DDBJ whole genome shotgun (WGS) entry which is preliminary data.</text>
</comment>
<evidence type="ECO:0000313" key="1">
    <source>
        <dbReference type="EMBL" id="OQV18297.1"/>
    </source>
</evidence>
<sequence length="109" mass="11134">MFLGGGRSATFQSVFIVGNAAAPVTQPPSAGWMDLELLAGTAHTGGLGKGSERRLELLVFWAGTGTTFLPPALKSHAQKCGVVGGGDCDLWGGCVVWGVGEGVESNDEN</sequence>
<gene>
    <name evidence="1" type="ORF">BV898_07691</name>
</gene>
<accession>A0A1W0WSZ3</accession>
<dbReference type="EMBL" id="MTYJ01000051">
    <property type="protein sequence ID" value="OQV18297.1"/>
    <property type="molecule type" value="Genomic_DNA"/>
</dbReference>
<organism evidence="1 2">
    <name type="scientific">Hypsibius exemplaris</name>
    <name type="common">Freshwater tardigrade</name>
    <dbReference type="NCBI Taxonomy" id="2072580"/>
    <lineage>
        <taxon>Eukaryota</taxon>
        <taxon>Metazoa</taxon>
        <taxon>Ecdysozoa</taxon>
        <taxon>Tardigrada</taxon>
        <taxon>Eutardigrada</taxon>
        <taxon>Parachela</taxon>
        <taxon>Hypsibioidea</taxon>
        <taxon>Hypsibiidae</taxon>
        <taxon>Hypsibius</taxon>
    </lineage>
</organism>
<evidence type="ECO:0000313" key="2">
    <source>
        <dbReference type="Proteomes" id="UP000192578"/>
    </source>
</evidence>
<dbReference type="Proteomes" id="UP000192578">
    <property type="component" value="Unassembled WGS sequence"/>
</dbReference>
<dbReference type="AlphaFoldDB" id="A0A1W0WSZ3"/>
<reference evidence="2" key="1">
    <citation type="submission" date="2017-01" db="EMBL/GenBank/DDBJ databases">
        <title>Comparative genomics of anhydrobiosis in the tardigrade Hypsibius dujardini.</title>
        <authorList>
            <person name="Yoshida Y."/>
            <person name="Koutsovoulos G."/>
            <person name="Laetsch D."/>
            <person name="Stevens L."/>
            <person name="Kumar S."/>
            <person name="Horikawa D."/>
            <person name="Ishino K."/>
            <person name="Komine S."/>
            <person name="Tomita M."/>
            <person name="Blaxter M."/>
            <person name="Arakawa K."/>
        </authorList>
    </citation>
    <scope>NUCLEOTIDE SEQUENCE [LARGE SCALE GENOMIC DNA]</scope>
    <source>
        <strain evidence="2">Z151</strain>
    </source>
</reference>
<name>A0A1W0WSZ3_HYPEX</name>
<proteinExistence type="predicted"/>
<keyword evidence="2" id="KW-1185">Reference proteome</keyword>
<protein>
    <submittedName>
        <fullName evidence="1">Uncharacterized protein</fullName>
    </submittedName>
</protein>